<evidence type="ECO:0000256" key="2">
    <source>
        <dbReference type="ARBA" id="ARBA00010421"/>
    </source>
</evidence>
<evidence type="ECO:0000313" key="6">
    <source>
        <dbReference type="Proteomes" id="UP000294933"/>
    </source>
</evidence>
<gene>
    <name evidence="5" type="ORF">BD410DRAFT_769363</name>
</gene>
<keyword evidence="6" id="KW-1185">Reference proteome</keyword>
<dbReference type="InterPro" id="IPR036908">
    <property type="entry name" value="RlpA-like_sf"/>
</dbReference>
<evidence type="ECO:0000313" key="5">
    <source>
        <dbReference type="EMBL" id="TDL22976.1"/>
    </source>
</evidence>
<name>A0A4Y7Q6M4_9AGAM</name>
<organism evidence="5 6">
    <name type="scientific">Rickenella mellea</name>
    <dbReference type="NCBI Taxonomy" id="50990"/>
    <lineage>
        <taxon>Eukaryota</taxon>
        <taxon>Fungi</taxon>
        <taxon>Dikarya</taxon>
        <taxon>Basidiomycota</taxon>
        <taxon>Agaricomycotina</taxon>
        <taxon>Agaricomycetes</taxon>
        <taxon>Hymenochaetales</taxon>
        <taxon>Rickenellaceae</taxon>
        <taxon>Rickenella</taxon>
    </lineage>
</organism>
<comment type="similarity">
    <text evidence="2">Belongs to the cerato-platanin family.</text>
</comment>
<dbReference type="EMBL" id="ML170172">
    <property type="protein sequence ID" value="TDL22976.1"/>
    <property type="molecule type" value="Genomic_DNA"/>
</dbReference>
<proteinExistence type="inferred from homology"/>
<accession>A0A4Y7Q6M4</accession>
<dbReference type="Proteomes" id="UP000294933">
    <property type="component" value="Unassembled WGS sequence"/>
</dbReference>
<dbReference type="Gene3D" id="2.40.40.10">
    <property type="entry name" value="RlpA-like domain"/>
    <property type="match status" value="1"/>
</dbReference>
<evidence type="ECO:0000256" key="1">
    <source>
        <dbReference type="ARBA" id="ARBA00004613"/>
    </source>
</evidence>
<keyword evidence="4" id="KW-0732">Signal</keyword>
<evidence type="ECO:0000256" key="3">
    <source>
        <dbReference type="ARBA" id="ARBA00022525"/>
    </source>
</evidence>
<reference evidence="5 6" key="1">
    <citation type="submission" date="2018-06" db="EMBL/GenBank/DDBJ databases">
        <title>A transcriptomic atlas of mushroom development highlights an independent origin of complex multicellularity.</title>
        <authorList>
            <consortium name="DOE Joint Genome Institute"/>
            <person name="Krizsan K."/>
            <person name="Almasi E."/>
            <person name="Merenyi Z."/>
            <person name="Sahu N."/>
            <person name="Viragh M."/>
            <person name="Koszo T."/>
            <person name="Mondo S."/>
            <person name="Kiss B."/>
            <person name="Balint B."/>
            <person name="Kues U."/>
            <person name="Barry K."/>
            <person name="Hegedus J.C."/>
            <person name="Henrissat B."/>
            <person name="Johnson J."/>
            <person name="Lipzen A."/>
            <person name="Ohm R."/>
            <person name="Nagy I."/>
            <person name="Pangilinan J."/>
            <person name="Yan J."/>
            <person name="Xiong Y."/>
            <person name="Grigoriev I.V."/>
            <person name="Hibbett D.S."/>
            <person name="Nagy L.G."/>
        </authorList>
    </citation>
    <scope>NUCLEOTIDE SEQUENCE [LARGE SCALE GENOMIC DNA]</scope>
    <source>
        <strain evidence="5 6">SZMC22713</strain>
    </source>
</reference>
<dbReference type="Pfam" id="PF07249">
    <property type="entry name" value="Cerato-platanin"/>
    <property type="match status" value="1"/>
</dbReference>
<sequence>MKLSNLFILPLFATTALSAPAFNVSITYDQTYDNKAGSLSTVACSNGKNGLLTRGFTTFGSLPSFPNIGGGFPVTGWNSTACGGCWNIAFNESSINVILVDTANPGFNLALGAMMKLTKQAVQLGRINGIATPIDGPHCGLK</sequence>
<protein>
    <submittedName>
        <fullName evidence="5">Cerato-platanin</fullName>
    </submittedName>
</protein>
<feature type="signal peptide" evidence="4">
    <location>
        <begin position="1"/>
        <end position="18"/>
    </location>
</feature>
<dbReference type="SUPFAM" id="SSF50685">
    <property type="entry name" value="Barwin-like endoglucanases"/>
    <property type="match status" value="1"/>
</dbReference>
<dbReference type="InterPro" id="IPR010829">
    <property type="entry name" value="Cerato-platanin"/>
</dbReference>
<evidence type="ECO:0000256" key="4">
    <source>
        <dbReference type="SAM" id="SignalP"/>
    </source>
</evidence>
<dbReference type="CDD" id="cd22778">
    <property type="entry name" value="DPBB_CEPL-like"/>
    <property type="match status" value="1"/>
</dbReference>
<dbReference type="GO" id="GO:0005576">
    <property type="term" value="C:extracellular region"/>
    <property type="evidence" value="ECO:0007669"/>
    <property type="project" value="UniProtKB-SubCell"/>
</dbReference>
<keyword evidence="3" id="KW-0964">Secreted</keyword>
<comment type="subcellular location">
    <subcellularLocation>
        <location evidence="1">Secreted</location>
    </subcellularLocation>
</comment>
<feature type="chain" id="PRO_5021195081" evidence="4">
    <location>
        <begin position="19"/>
        <end position="142"/>
    </location>
</feature>
<dbReference type="AlphaFoldDB" id="A0A4Y7Q6M4"/>
<dbReference type="VEuPathDB" id="FungiDB:BD410DRAFT_769363"/>
<dbReference type="OrthoDB" id="4898945at2759"/>